<sequence length="372" mass="44005">MHRFKHTFGLLSIAFAVVQTGTGTGINVRLHNVKYILQWAGPSGTPNLYLGSGMGLFVRRNCTYTNCFLTANKYYFHNFFEYDAVVFDTRDIQKMRMIDFPQQRFQRQRYILTATESAYEMPLCKKYLDKFFNWTWTYKLNSDLQRPHVRIYNTRGKIVGPRVNMKWPKRMLPLTESTKRLLLLKSDAAAWFVNDRCATESKREQLVLKIHEELKKYGWRVDIFGRCAKRQCTEFDPYCREMLKRDYYFYFAFETSLAEDYVSTTLITALENYVVPVVFGGADYSRFMPPGSYLDAKKLGPAKLAQEMVAIMEHPDAYYDFFRWRNHFRIEENFLTQDVCGLCSLMNNVDMNRMTSTYDNIRAWFNVKSMKC</sequence>
<evidence type="ECO:0000313" key="1">
    <source>
        <dbReference type="EMBL" id="KAI8434013.1"/>
    </source>
</evidence>
<protein>
    <submittedName>
        <fullName evidence="1">Uncharacterized protein</fullName>
    </submittedName>
</protein>
<keyword evidence="2" id="KW-1185">Reference proteome</keyword>
<comment type="caution">
    <text evidence="1">The sequence shown here is derived from an EMBL/GenBank/DDBJ whole genome shotgun (WGS) entry which is preliminary data.</text>
</comment>
<name>A0ACC0KC36_CHOFU</name>
<gene>
    <name evidence="1" type="ORF">MSG28_012164</name>
</gene>
<evidence type="ECO:0000313" key="2">
    <source>
        <dbReference type="Proteomes" id="UP001064048"/>
    </source>
</evidence>
<accession>A0ACC0KC36</accession>
<proteinExistence type="predicted"/>
<reference evidence="1 2" key="1">
    <citation type="journal article" date="2022" name="Genome Biol. Evol.">
        <title>The Spruce Budworm Genome: Reconstructing the Evolutionary History of Antifreeze Proteins.</title>
        <authorList>
            <person name="Beliveau C."/>
            <person name="Gagne P."/>
            <person name="Picq S."/>
            <person name="Vernygora O."/>
            <person name="Keeling C.I."/>
            <person name="Pinkney K."/>
            <person name="Doucet D."/>
            <person name="Wen F."/>
            <person name="Johnston J.S."/>
            <person name="Maaroufi H."/>
            <person name="Boyle B."/>
            <person name="Laroche J."/>
            <person name="Dewar K."/>
            <person name="Juretic N."/>
            <person name="Blackburn G."/>
            <person name="Nisole A."/>
            <person name="Brunet B."/>
            <person name="Brandao M."/>
            <person name="Lumley L."/>
            <person name="Duan J."/>
            <person name="Quan G."/>
            <person name="Lucarotti C.J."/>
            <person name="Roe A.D."/>
            <person name="Sperling F.A.H."/>
            <person name="Levesque R.C."/>
            <person name="Cusson M."/>
        </authorList>
    </citation>
    <scope>NUCLEOTIDE SEQUENCE [LARGE SCALE GENOMIC DNA]</scope>
    <source>
        <strain evidence="1">Glfc:IPQL:Cfum</strain>
    </source>
</reference>
<dbReference type="Proteomes" id="UP001064048">
    <property type="component" value="Chromosome 21"/>
</dbReference>
<organism evidence="1 2">
    <name type="scientific">Choristoneura fumiferana</name>
    <name type="common">Spruce budworm moth</name>
    <name type="synonym">Archips fumiferana</name>
    <dbReference type="NCBI Taxonomy" id="7141"/>
    <lineage>
        <taxon>Eukaryota</taxon>
        <taxon>Metazoa</taxon>
        <taxon>Ecdysozoa</taxon>
        <taxon>Arthropoda</taxon>
        <taxon>Hexapoda</taxon>
        <taxon>Insecta</taxon>
        <taxon>Pterygota</taxon>
        <taxon>Neoptera</taxon>
        <taxon>Endopterygota</taxon>
        <taxon>Lepidoptera</taxon>
        <taxon>Glossata</taxon>
        <taxon>Ditrysia</taxon>
        <taxon>Tortricoidea</taxon>
        <taxon>Tortricidae</taxon>
        <taxon>Tortricinae</taxon>
        <taxon>Choristoneura</taxon>
    </lineage>
</organism>
<dbReference type="EMBL" id="CM046121">
    <property type="protein sequence ID" value="KAI8434013.1"/>
    <property type="molecule type" value="Genomic_DNA"/>
</dbReference>